<reference evidence="1" key="1">
    <citation type="journal article" date="2015" name="Nature">
        <title>Complex archaea that bridge the gap between prokaryotes and eukaryotes.</title>
        <authorList>
            <person name="Spang A."/>
            <person name="Saw J.H."/>
            <person name="Jorgensen S.L."/>
            <person name="Zaremba-Niedzwiedzka K."/>
            <person name="Martijn J."/>
            <person name="Lind A.E."/>
            <person name="van Eijk R."/>
            <person name="Schleper C."/>
            <person name="Guy L."/>
            <person name="Ettema T.J."/>
        </authorList>
    </citation>
    <scope>NUCLEOTIDE SEQUENCE</scope>
</reference>
<accession>A0A0F9MER8</accession>
<sequence length="74" mass="8255">MTTNELDGVNYTGNVGKPSVNKSELCKKLSGKKMKELQDFGRKYGAKDTSKKELIDEIISKAPDKDTKEFLEGE</sequence>
<comment type="caution">
    <text evidence="1">The sequence shown here is derived from an EMBL/GenBank/DDBJ whole genome shotgun (WGS) entry which is preliminary data.</text>
</comment>
<evidence type="ECO:0000313" key="1">
    <source>
        <dbReference type="EMBL" id="KKN05845.1"/>
    </source>
</evidence>
<name>A0A0F9MER8_9ZZZZ</name>
<protein>
    <recommendedName>
        <fullName evidence="2">Rho termination factor N-terminal domain-containing protein</fullName>
    </recommendedName>
</protein>
<dbReference type="EMBL" id="LAZR01004756">
    <property type="protein sequence ID" value="KKN05845.1"/>
    <property type="molecule type" value="Genomic_DNA"/>
</dbReference>
<dbReference type="AlphaFoldDB" id="A0A0F9MER8"/>
<evidence type="ECO:0008006" key="2">
    <source>
        <dbReference type="Google" id="ProtNLM"/>
    </source>
</evidence>
<organism evidence="1">
    <name type="scientific">marine sediment metagenome</name>
    <dbReference type="NCBI Taxonomy" id="412755"/>
    <lineage>
        <taxon>unclassified sequences</taxon>
        <taxon>metagenomes</taxon>
        <taxon>ecological metagenomes</taxon>
    </lineage>
</organism>
<gene>
    <name evidence="1" type="ORF">LCGC14_1083250</name>
</gene>
<proteinExistence type="predicted"/>